<dbReference type="InterPro" id="IPR046347">
    <property type="entry name" value="bZIP_sf"/>
</dbReference>
<keyword evidence="2" id="KW-0805">Transcription regulation</keyword>
<evidence type="ECO:0000256" key="3">
    <source>
        <dbReference type="ARBA" id="ARBA00023125"/>
    </source>
</evidence>
<dbReference type="SMART" id="SM00338">
    <property type="entry name" value="BRLZ"/>
    <property type="match status" value="1"/>
</dbReference>
<dbReference type="Pfam" id="PF00170">
    <property type="entry name" value="bZIP_1"/>
    <property type="match status" value="1"/>
</dbReference>
<keyword evidence="4" id="KW-0804">Transcription</keyword>
<dbReference type="AlphaFoldDB" id="A0AAW1H698"/>
<keyword evidence="3" id="KW-0238">DNA-binding</keyword>
<dbReference type="InterPro" id="IPR004827">
    <property type="entry name" value="bZIP"/>
</dbReference>
<dbReference type="FunFam" id="1.20.5.170:FF:000020">
    <property type="entry name" value="BZIP transcription factor"/>
    <property type="match status" value="1"/>
</dbReference>
<dbReference type="GO" id="GO:0046982">
    <property type="term" value="F:protein heterodimerization activity"/>
    <property type="evidence" value="ECO:0007669"/>
    <property type="project" value="UniProtKB-ARBA"/>
</dbReference>
<feature type="compositionally biased region" description="Polar residues" evidence="6">
    <location>
        <begin position="1"/>
        <end position="10"/>
    </location>
</feature>
<feature type="domain" description="BZIP" evidence="7">
    <location>
        <begin position="30"/>
        <end position="93"/>
    </location>
</feature>
<dbReference type="EMBL" id="JBDFQZ010000013">
    <property type="protein sequence ID" value="KAK9670173.1"/>
    <property type="molecule type" value="Genomic_DNA"/>
</dbReference>
<accession>A0AAW1H698</accession>
<keyword evidence="5" id="KW-0539">Nucleus</keyword>
<dbReference type="Gene3D" id="1.20.5.170">
    <property type="match status" value="1"/>
</dbReference>
<dbReference type="GO" id="GO:0005634">
    <property type="term" value="C:nucleus"/>
    <property type="evidence" value="ECO:0007669"/>
    <property type="project" value="UniProtKB-SubCell"/>
</dbReference>
<dbReference type="CDD" id="cd14702">
    <property type="entry name" value="bZIP_plant_GBF1"/>
    <property type="match status" value="1"/>
</dbReference>
<sequence>MACSKKYSSGSEEDHNNQPPQPNVEDQVVDVRKRKRMISNRESARRSRQRKQQHLDNLTAQISQLKSQNRQILSSCATTTQQYVTVEAENSILRAQLDELSNYYQSLNEIVRCLTTTTTAITTTTVTTSDESDDCEGFGGFDLEIDDGFSVNPWGFGFSFGNNFSAMSTIDPFMC</sequence>
<comment type="caution">
    <text evidence="8">The sequence shown here is derived from an EMBL/GenBank/DDBJ whole genome shotgun (WGS) entry which is preliminary data.</text>
</comment>
<dbReference type="PANTHER" id="PTHR45764">
    <property type="entry name" value="BZIP TRANSCRIPTION FACTOR 44"/>
    <property type="match status" value="1"/>
</dbReference>
<reference evidence="8" key="1">
    <citation type="submission" date="2024-03" db="EMBL/GenBank/DDBJ databases">
        <title>WGS assembly of Saponaria officinalis var. Norfolk2.</title>
        <authorList>
            <person name="Jenkins J."/>
            <person name="Shu S."/>
            <person name="Grimwood J."/>
            <person name="Barry K."/>
            <person name="Goodstein D."/>
            <person name="Schmutz J."/>
            <person name="Leebens-Mack J."/>
            <person name="Osbourn A."/>
        </authorList>
    </citation>
    <scope>NUCLEOTIDE SEQUENCE [LARGE SCALE GENOMIC DNA]</scope>
    <source>
        <strain evidence="8">JIC</strain>
    </source>
</reference>
<dbReference type="PANTHER" id="PTHR45764:SF38">
    <property type="entry name" value="BZIP TRANSCRIPTION FACTOR 44"/>
    <property type="match status" value="1"/>
</dbReference>
<feature type="region of interest" description="Disordered" evidence="6">
    <location>
        <begin position="1"/>
        <end position="55"/>
    </location>
</feature>
<dbReference type="InterPro" id="IPR045314">
    <property type="entry name" value="bZIP_plant_GBF1"/>
</dbReference>
<comment type="subcellular location">
    <subcellularLocation>
        <location evidence="1">Nucleus</location>
    </subcellularLocation>
</comment>
<evidence type="ECO:0000313" key="8">
    <source>
        <dbReference type="EMBL" id="KAK9670173.1"/>
    </source>
</evidence>
<dbReference type="GO" id="GO:0045893">
    <property type="term" value="P:positive regulation of DNA-templated transcription"/>
    <property type="evidence" value="ECO:0007669"/>
    <property type="project" value="TreeGrafter"/>
</dbReference>
<dbReference type="PROSITE" id="PS50217">
    <property type="entry name" value="BZIP"/>
    <property type="match status" value="1"/>
</dbReference>
<dbReference type="GO" id="GO:0000976">
    <property type="term" value="F:transcription cis-regulatory region binding"/>
    <property type="evidence" value="ECO:0007669"/>
    <property type="project" value="TreeGrafter"/>
</dbReference>
<name>A0AAW1H698_SAPOF</name>
<organism evidence="8 9">
    <name type="scientific">Saponaria officinalis</name>
    <name type="common">Common soapwort</name>
    <name type="synonym">Lychnis saponaria</name>
    <dbReference type="NCBI Taxonomy" id="3572"/>
    <lineage>
        <taxon>Eukaryota</taxon>
        <taxon>Viridiplantae</taxon>
        <taxon>Streptophyta</taxon>
        <taxon>Embryophyta</taxon>
        <taxon>Tracheophyta</taxon>
        <taxon>Spermatophyta</taxon>
        <taxon>Magnoliopsida</taxon>
        <taxon>eudicotyledons</taxon>
        <taxon>Gunneridae</taxon>
        <taxon>Pentapetalae</taxon>
        <taxon>Caryophyllales</taxon>
        <taxon>Caryophyllaceae</taxon>
        <taxon>Caryophylleae</taxon>
        <taxon>Saponaria</taxon>
    </lineage>
</organism>
<dbReference type="GO" id="GO:0003700">
    <property type="term" value="F:DNA-binding transcription factor activity"/>
    <property type="evidence" value="ECO:0007669"/>
    <property type="project" value="InterPro"/>
</dbReference>
<evidence type="ECO:0000256" key="1">
    <source>
        <dbReference type="ARBA" id="ARBA00004123"/>
    </source>
</evidence>
<evidence type="ECO:0000313" key="9">
    <source>
        <dbReference type="Proteomes" id="UP001443914"/>
    </source>
</evidence>
<evidence type="ECO:0000256" key="6">
    <source>
        <dbReference type="SAM" id="MobiDB-lite"/>
    </source>
</evidence>
<evidence type="ECO:0000256" key="2">
    <source>
        <dbReference type="ARBA" id="ARBA00023015"/>
    </source>
</evidence>
<evidence type="ECO:0000256" key="5">
    <source>
        <dbReference type="ARBA" id="ARBA00023242"/>
    </source>
</evidence>
<evidence type="ECO:0000256" key="4">
    <source>
        <dbReference type="ARBA" id="ARBA00023163"/>
    </source>
</evidence>
<gene>
    <name evidence="8" type="ORF">RND81_13G183100</name>
</gene>
<keyword evidence="9" id="KW-1185">Reference proteome</keyword>
<dbReference type="Proteomes" id="UP001443914">
    <property type="component" value="Unassembled WGS sequence"/>
</dbReference>
<dbReference type="PROSITE" id="PS00036">
    <property type="entry name" value="BZIP_BASIC"/>
    <property type="match status" value="1"/>
</dbReference>
<evidence type="ECO:0000259" key="7">
    <source>
        <dbReference type="PROSITE" id="PS50217"/>
    </source>
</evidence>
<proteinExistence type="predicted"/>
<dbReference type="SUPFAM" id="SSF57959">
    <property type="entry name" value="Leucine zipper domain"/>
    <property type="match status" value="1"/>
</dbReference>
<protein>
    <recommendedName>
        <fullName evidence="7">BZIP domain-containing protein</fullName>
    </recommendedName>
</protein>